<gene>
    <name evidence="1" type="ORF">SAMN05216578_101216</name>
</gene>
<dbReference type="OrthoDB" id="6919369at2"/>
<dbReference type="Proteomes" id="UP000242815">
    <property type="component" value="Unassembled WGS sequence"/>
</dbReference>
<organism evidence="1 2">
    <name type="scientific">Halopseudomonas formosensis</name>
    <dbReference type="NCBI Taxonomy" id="1002526"/>
    <lineage>
        <taxon>Bacteria</taxon>
        <taxon>Pseudomonadati</taxon>
        <taxon>Pseudomonadota</taxon>
        <taxon>Gammaproteobacteria</taxon>
        <taxon>Pseudomonadales</taxon>
        <taxon>Pseudomonadaceae</taxon>
        <taxon>Halopseudomonas</taxon>
    </lineage>
</organism>
<dbReference type="RefSeq" id="WP_090536127.1">
    <property type="nucleotide sequence ID" value="NZ_FOYD01000001.1"/>
</dbReference>
<evidence type="ECO:0000313" key="2">
    <source>
        <dbReference type="Proteomes" id="UP000242815"/>
    </source>
</evidence>
<evidence type="ECO:0000313" key="1">
    <source>
        <dbReference type="EMBL" id="SFQ58490.1"/>
    </source>
</evidence>
<proteinExistence type="predicted"/>
<dbReference type="EMBL" id="FOYD01000001">
    <property type="protein sequence ID" value="SFQ58490.1"/>
    <property type="molecule type" value="Genomic_DNA"/>
</dbReference>
<name>A0A1I5ZQ10_9GAMM</name>
<sequence>MRATRSEQTLRRLFAWLRWSGQELTPELEQAILQTLAEAVEAGAQDLFGVCLCTLQERGLVTRPGPVRVPMISPPLHRSSIGYGSY</sequence>
<protein>
    <submittedName>
        <fullName evidence="1">Uncharacterized protein</fullName>
    </submittedName>
</protein>
<dbReference type="STRING" id="1002526.SAMN05216578_101216"/>
<accession>A0A1I5ZQ10</accession>
<dbReference type="AlphaFoldDB" id="A0A1I5ZQ10"/>
<reference evidence="1 2" key="1">
    <citation type="submission" date="2016-10" db="EMBL/GenBank/DDBJ databases">
        <authorList>
            <person name="de Groot N.N."/>
        </authorList>
    </citation>
    <scope>NUCLEOTIDE SEQUENCE [LARGE SCALE GENOMIC DNA]</scope>
    <source>
        <strain evidence="1 2">JCM 18415</strain>
    </source>
</reference>